<dbReference type="SMR" id="A2FGJ2"/>
<evidence type="ECO:0000313" key="1">
    <source>
        <dbReference type="EMBL" id="EAX95958.1"/>
    </source>
</evidence>
<dbReference type="Proteomes" id="UP000001542">
    <property type="component" value="Unassembled WGS sequence"/>
</dbReference>
<keyword evidence="2" id="KW-1185">Reference proteome</keyword>
<organism evidence="1 2">
    <name type="scientific">Trichomonas vaginalis (strain ATCC PRA-98 / G3)</name>
    <dbReference type="NCBI Taxonomy" id="412133"/>
    <lineage>
        <taxon>Eukaryota</taxon>
        <taxon>Metamonada</taxon>
        <taxon>Parabasalia</taxon>
        <taxon>Trichomonadida</taxon>
        <taxon>Trichomonadidae</taxon>
        <taxon>Trichomonas</taxon>
    </lineage>
</organism>
<dbReference type="Gene3D" id="2.130.10.10">
    <property type="entry name" value="YVTN repeat-like/Quinoprotein amine dehydrogenase"/>
    <property type="match status" value="1"/>
</dbReference>
<dbReference type="InParanoid" id="A2FGJ2"/>
<protein>
    <submittedName>
        <fullName evidence="1">Uncharacterized protein</fullName>
    </submittedName>
</protein>
<dbReference type="RefSeq" id="XP_001308888.1">
    <property type="nucleotide sequence ID" value="XM_001308887.1"/>
</dbReference>
<sequence length="316" mass="34822">MAKLISQSLTASFPRRAKWSPDGKCLLSATYDRKLQFFSAENGILNSSFDKKSPKDVTDIVWYPLMNTDDKSSCAFASVCPFFPVELIDSLDGHIRAQYRCQYGGDRPASIASLEFLGNSILAGGSKTLYQCDMIKGDNFGTPIYNCKGSILSLATHPSSNFLAAGKSTGKVSFLDARNYTDVLEVDFHNHGVDSICWVDHFLLSSAKLENEVIILDTRTPSVPFGFIKIERKSSRYISISYSGDNIVVGSEGSNALIYDKEFNKIGQVGENPTPIVEISKDSYILAASGTFQQISDEDIGVIEFRPILKSFSVYK</sequence>
<name>A2FGJ2_TRIV3</name>
<dbReference type="STRING" id="5722.A2FGJ2"/>
<dbReference type="OrthoDB" id="239865at2759"/>
<accession>A2FGJ2</accession>
<dbReference type="VEuPathDB" id="TrichDB:TVAG_114690"/>
<dbReference type="InterPro" id="IPR015943">
    <property type="entry name" value="WD40/YVTN_repeat-like_dom_sf"/>
</dbReference>
<reference evidence="1" key="2">
    <citation type="journal article" date="2007" name="Science">
        <title>Draft genome sequence of the sexually transmitted pathogen Trichomonas vaginalis.</title>
        <authorList>
            <person name="Carlton J.M."/>
            <person name="Hirt R.P."/>
            <person name="Silva J.C."/>
            <person name="Delcher A.L."/>
            <person name="Schatz M."/>
            <person name="Zhao Q."/>
            <person name="Wortman J.R."/>
            <person name="Bidwell S.L."/>
            <person name="Alsmark U.C.M."/>
            <person name="Besteiro S."/>
            <person name="Sicheritz-Ponten T."/>
            <person name="Noel C.J."/>
            <person name="Dacks J.B."/>
            <person name="Foster P.G."/>
            <person name="Simillion C."/>
            <person name="Van de Peer Y."/>
            <person name="Miranda-Saavedra D."/>
            <person name="Barton G.J."/>
            <person name="Westrop G.D."/>
            <person name="Mueller S."/>
            <person name="Dessi D."/>
            <person name="Fiori P.L."/>
            <person name="Ren Q."/>
            <person name="Paulsen I."/>
            <person name="Zhang H."/>
            <person name="Bastida-Corcuera F.D."/>
            <person name="Simoes-Barbosa A."/>
            <person name="Brown M.T."/>
            <person name="Hayes R.D."/>
            <person name="Mukherjee M."/>
            <person name="Okumura C.Y."/>
            <person name="Schneider R."/>
            <person name="Smith A.J."/>
            <person name="Vanacova S."/>
            <person name="Villalvazo M."/>
            <person name="Haas B.J."/>
            <person name="Pertea M."/>
            <person name="Feldblyum T.V."/>
            <person name="Utterback T.R."/>
            <person name="Shu C.L."/>
            <person name="Osoegawa K."/>
            <person name="de Jong P.J."/>
            <person name="Hrdy I."/>
            <person name="Horvathova L."/>
            <person name="Zubacova Z."/>
            <person name="Dolezal P."/>
            <person name="Malik S.B."/>
            <person name="Logsdon J.M. Jr."/>
            <person name="Henze K."/>
            <person name="Gupta A."/>
            <person name="Wang C.C."/>
            <person name="Dunne R.L."/>
            <person name="Upcroft J.A."/>
            <person name="Upcroft P."/>
            <person name="White O."/>
            <person name="Salzberg S.L."/>
            <person name="Tang P."/>
            <person name="Chiu C.-H."/>
            <person name="Lee Y.-S."/>
            <person name="Embley T.M."/>
            <person name="Coombs G.H."/>
            <person name="Mottram J.C."/>
            <person name="Tachezy J."/>
            <person name="Fraser-Liggett C.M."/>
            <person name="Johnson P.J."/>
        </authorList>
    </citation>
    <scope>NUCLEOTIDE SEQUENCE [LARGE SCALE GENOMIC DNA]</scope>
    <source>
        <strain evidence="1">G3</strain>
    </source>
</reference>
<dbReference type="SUPFAM" id="SSF50978">
    <property type="entry name" value="WD40 repeat-like"/>
    <property type="match status" value="1"/>
</dbReference>
<evidence type="ECO:0000313" key="2">
    <source>
        <dbReference type="Proteomes" id="UP000001542"/>
    </source>
</evidence>
<dbReference type="EMBL" id="DS113780">
    <property type="protein sequence ID" value="EAX95958.1"/>
    <property type="molecule type" value="Genomic_DNA"/>
</dbReference>
<gene>
    <name evidence="1" type="ORF">TVAG_114690</name>
</gene>
<dbReference type="AlphaFoldDB" id="A2FGJ2"/>
<reference evidence="1" key="1">
    <citation type="submission" date="2006-10" db="EMBL/GenBank/DDBJ databases">
        <authorList>
            <person name="Amadeo P."/>
            <person name="Zhao Q."/>
            <person name="Wortman J."/>
            <person name="Fraser-Liggett C."/>
            <person name="Carlton J."/>
        </authorList>
    </citation>
    <scope>NUCLEOTIDE SEQUENCE</scope>
    <source>
        <strain evidence="1">G3</strain>
    </source>
</reference>
<dbReference type="KEGG" id="tva:4753723"/>
<dbReference type="InterPro" id="IPR036322">
    <property type="entry name" value="WD40_repeat_dom_sf"/>
</dbReference>
<proteinExistence type="predicted"/>
<dbReference type="VEuPathDB" id="TrichDB:TVAGG3_0037050"/>
<dbReference type="PANTHER" id="PTHR13211:SF0">
    <property type="entry name" value="TELOMERASE CAJAL BODY PROTEIN 1"/>
    <property type="match status" value="1"/>
</dbReference>
<dbReference type="PANTHER" id="PTHR13211">
    <property type="entry name" value="TELOMERASE CAJAL BODY PROTEIN 1"/>
    <property type="match status" value="1"/>
</dbReference>
<dbReference type="InterPro" id="IPR051150">
    <property type="entry name" value="SWT21/TCAB1_mRNA_Telomere"/>
</dbReference>